<proteinExistence type="predicted"/>
<protein>
    <recommendedName>
        <fullName evidence="1">HMA domain-containing protein</fullName>
    </recommendedName>
</protein>
<dbReference type="AlphaFoldDB" id="A0A1F8CT69"/>
<name>A0A1F8CT69_9BACT</name>
<dbReference type="CDD" id="cd00371">
    <property type="entry name" value="HMA"/>
    <property type="match status" value="1"/>
</dbReference>
<evidence type="ECO:0000313" key="2">
    <source>
        <dbReference type="EMBL" id="OGM78938.1"/>
    </source>
</evidence>
<reference evidence="2 3" key="1">
    <citation type="journal article" date="2016" name="Nat. Commun.">
        <title>Thousands of microbial genomes shed light on interconnected biogeochemical processes in an aquifer system.</title>
        <authorList>
            <person name="Anantharaman K."/>
            <person name="Brown C.T."/>
            <person name="Hug L.A."/>
            <person name="Sharon I."/>
            <person name="Castelle C.J."/>
            <person name="Probst A.J."/>
            <person name="Thomas B.C."/>
            <person name="Singh A."/>
            <person name="Wilkins M.J."/>
            <person name="Karaoz U."/>
            <person name="Brodie E.L."/>
            <person name="Williams K.H."/>
            <person name="Hubbard S.S."/>
            <person name="Banfield J.F."/>
        </authorList>
    </citation>
    <scope>NUCLEOTIDE SEQUENCE [LARGE SCALE GENOMIC DNA]</scope>
</reference>
<comment type="caution">
    <text evidence="2">The sequence shown here is derived from an EMBL/GenBank/DDBJ whole genome shotgun (WGS) entry which is preliminary data.</text>
</comment>
<dbReference type="Proteomes" id="UP000178999">
    <property type="component" value="Unassembled WGS sequence"/>
</dbReference>
<dbReference type="Gene3D" id="3.30.70.100">
    <property type="match status" value="1"/>
</dbReference>
<dbReference type="EMBL" id="MGHY01000025">
    <property type="protein sequence ID" value="OGM78938.1"/>
    <property type="molecule type" value="Genomic_DNA"/>
</dbReference>
<dbReference type="STRING" id="1802538.A2382_03530"/>
<feature type="domain" description="HMA" evidence="1">
    <location>
        <begin position="2"/>
        <end position="67"/>
    </location>
</feature>
<dbReference type="PROSITE" id="PS50846">
    <property type="entry name" value="HMA_2"/>
    <property type="match status" value="1"/>
</dbReference>
<accession>A0A1F8CT69</accession>
<gene>
    <name evidence="2" type="ORF">A2382_03530</name>
</gene>
<evidence type="ECO:0000313" key="3">
    <source>
        <dbReference type="Proteomes" id="UP000178999"/>
    </source>
</evidence>
<dbReference type="Pfam" id="PF00403">
    <property type="entry name" value="HMA"/>
    <property type="match status" value="1"/>
</dbReference>
<organism evidence="2 3">
    <name type="scientific">Candidatus Woesebacteria bacterium RIFOXYB1_FULL_38_16</name>
    <dbReference type="NCBI Taxonomy" id="1802538"/>
    <lineage>
        <taxon>Bacteria</taxon>
        <taxon>Candidatus Woeseibacteriota</taxon>
    </lineage>
</organism>
<sequence>MKKQQFQIKGTHCPSCKRLIEKKVGGLSGVISVNVDFETGATDVFADRVILKDEIRECIAEMEYKVV</sequence>
<dbReference type="SUPFAM" id="SSF55008">
    <property type="entry name" value="HMA, heavy metal-associated domain"/>
    <property type="match status" value="1"/>
</dbReference>
<evidence type="ECO:0000259" key="1">
    <source>
        <dbReference type="PROSITE" id="PS50846"/>
    </source>
</evidence>
<dbReference type="GO" id="GO:0046872">
    <property type="term" value="F:metal ion binding"/>
    <property type="evidence" value="ECO:0007669"/>
    <property type="project" value="InterPro"/>
</dbReference>
<dbReference type="InterPro" id="IPR006121">
    <property type="entry name" value="HMA_dom"/>
</dbReference>
<dbReference type="InterPro" id="IPR036163">
    <property type="entry name" value="HMA_dom_sf"/>
</dbReference>